<dbReference type="Pfam" id="PF13083">
    <property type="entry name" value="KH_KhpA-B"/>
    <property type="match status" value="1"/>
</dbReference>
<dbReference type="CDD" id="cd02644">
    <property type="entry name" value="R3H_jag"/>
    <property type="match status" value="1"/>
</dbReference>
<name>A0AAW3JN30_9FIRM</name>
<dbReference type="RefSeq" id="WP_055946643.1">
    <property type="nucleotide sequence ID" value="NZ_JAQDCV010000011.1"/>
</dbReference>
<dbReference type="SMART" id="SM01245">
    <property type="entry name" value="Jag_N"/>
    <property type="match status" value="1"/>
</dbReference>
<evidence type="ECO:0000256" key="2">
    <source>
        <dbReference type="ARBA" id="ARBA00022884"/>
    </source>
</evidence>
<dbReference type="NCBIfam" id="NF041568">
    <property type="entry name" value="Jag_EloR"/>
    <property type="match status" value="1"/>
</dbReference>
<dbReference type="InterPro" id="IPR039247">
    <property type="entry name" value="KhpB"/>
</dbReference>
<gene>
    <name evidence="6" type="primary">khpB</name>
    <name evidence="6" type="synonym">eloR</name>
    <name evidence="8" type="ORF">APZ18_15085</name>
</gene>
<dbReference type="GO" id="GO:0003723">
    <property type="term" value="F:RNA binding"/>
    <property type="evidence" value="ECO:0007669"/>
    <property type="project" value="UniProtKB-UniRule"/>
</dbReference>
<keyword evidence="4 6" id="KW-0143">Chaperone</keyword>
<keyword evidence="9" id="KW-1185">Reference proteome</keyword>
<dbReference type="HAMAP" id="MF_00867">
    <property type="entry name" value="KhpB"/>
    <property type="match status" value="1"/>
</dbReference>
<dbReference type="InterPro" id="IPR038247">
    <property type="entry name" value="Jag_N_dom_sf"/>
</dbReference>
<dbReference type="Pfam" id="PF01424">
    <property type="entry name" value="R3H"/>
    <property type="match status" value="1"/>
</dbReference>
<comment type="function">
    <text evidence="6">A probable RNA chaperone. Forms a complex with KhpA which binds to cellular RNA and controls its expression. Plays a role in peptidoglycan (PG) homeostasis and cell length regulation.</text>
</comment>
<comment type="caution">
    <text evidence="8">The sequence shown here is derived from an EMBL/GenBank/DDBJ whole genome shotgun (WGS) entry which is preliminary data.</text>
</comment>
<evidence type="ECO:0000256" key="1">
    <source>
        <dbReference type="ARBA" id="ARBA00022490"/>
    </source>
</evidence>
<proteinExistence type="inferred from homology"/>
<evidence type="ECO:0000256" key="6">
    <source>
        <dbReference type="HAMAP-Rule" id="MF_00867"/>
    </source>
</evidence>
<evidence type="ECO:0000256" key="4">
    <source>
        <dbReference type="ARBA" id="ARBA00023186"/>
    </source>
</evidence>
<dbReference type="SUPFAM" id="SSF82708">
    <property type="entry name" value="R3H domain"/>
    <property type="match status" value="1"/>
</dbReference>
<keyword evidence="1 6" id="KW-0963">Cytoplasm</keyword>
<evidence type="ECO:0000256" key="5">
    <source>
        <dbReference type="ARBA" id="ARBA00023316"/>
    </source>
</evidence>
<evidence type="ECO:0000313" key="8">
    <source>
        <dbReference type="EMBL" id="KQC84015.1"/>
    </source>
</evidence>
<dbReference type="Gene3D" id="3.30.30.80">
    <property type="entry name" value="probable RNA-binding protein from clostridium symbiosum atcc 14940"/>
    <property type="match status" value="1"/>
</dbReference>
<dbReference type="Gene3D" id="3.30.300.20">
    <property type="match status" value="1"/>
</dbReference>
<dbReference type="CDD" id="cd02414">
    <property type="entry name" value="KH-II_Jag"/>
    <property type="match status" value="1"/>
</dbReference>
<keyword evidence="5 6" id="KW-0961">Cell wall biogenesis/degradation</keyword>
<keyword evidence="8" id="KW-0238">DNA-binding</keyword>
<dbReference type="InterPro" id="IPR001374">
    <property type="entry name" value="R3H_dom"/>
</dbReference>
<accession>A0AAW3JN30</accession>
<dbReference type="PANTHER" id="PTHR35800:SF1">
    <property type="entry name" value="RNA-BINDING PROTEIN KHPB"/>
    <property type="match status" value="1"/>
</dbReference>
<dbReference type="Proteomes" id="UP000050833">
    <property type="component" value="Unassembled WGS sequence"/>
</dbReference>
<comment type="subunit">
    <text evidence="6">Forms a complex with KhpA.</text>
</comment>
<comment type="similarity">
    <text evidence="6">Belongs to the KhpB RNA-binding protein family.</text>
</comment>
<dbReference type="InterPro" id="IPR036867">
    <property type="entry name" value="R3H_dom_sf"/>
</dbReference>
<evidence type="ECO:0000259" key="7">
    <source>
        <dbReference type="PROSITE" id="PS51061"/>
    </source>
</evidence>
<dbReference type="Pfam" id="PF14804">
    <property type="entry name" value="Jag_N"/>
    <property type="match status" value="1"/>
</dbReference>
<dbReference type="EMBL" id="LLKB01000008">
    <property type="protein sequence ID" value="KQC84015.1"/>
    <property type="molecule type" value="Genomic_DNA"/>
</dbReference>
<dbReference type="PROSITE" id="PS51061">
    <property type="entry name" value="R3H"/>
    <property type="match status" value="1"/>
</dbReference>
<evidence type="ECO:0000313" key="9">
    <source>
        <dbReference type="Proteomes" id="UP000050833"/>
    </source>
</evidence>
<dbReference type="InterPro" id="IPR015946">
    <property type="entry name" value="KH_dom-like_a/b"/>
</dbReference>
<protein>
    <recommendedName>
        <fullName evidence="6">RNA-binding protein KhpB</fullName>
    </recommendedName>
    <alternativeName>
        <fullName evidence="6">RNA-binding protein EloR</fullName>
    </alternativeName>
</protein>
<keyword evidence="3 6" id="KW-0133">Cell shape</keyword>
<dbReference type="GO" id="GO:0009252">
    <property type="term" value="P:peptidoglycan biosynthetic process"/>
    <property type="evidence" value="ECO:0007669"/>
    <property type="project" value="UniProtKB-UniRule"/>
</dbReference>
<dbReference type="GO" id="GO:0003677">
    <property type="term" value="F:DNA binding"/>
    <property type="evidence" value="ECO:0007669"/>
    <property type="project" value="UniProtKB-KW"/>
</dbReference>
<dbReference type="GO" id="GO:0008360">
    <property type="term" value="P:regulation of cell shape"/>
    <property type="evidence" value="ECO:0007669"/>
    <property type="project" value="UniProtKB-KW"/>
</dbReference>
<sequence length="266" mass="31040">MSDWREFTGKTVDDALTNALVELETTSDKVEYEVLEEGSSGILGLFSKAAVIRVKKLDDIRETAVEFLNDVFKAMEMNVDIEIEYNEVENQMNIELSGDEMGMLIGKRGVTLDSLQYLVSLVINKKTEEYVKVKIDTENYRQRRKETLENLARNLAHKVKRIHKSVILEPMNPYERRVIHSTLQNDKYVETHSEGEEPYRKVVISLKPGFEKEYDKKKKYGYGNKSRYRNNGGYKKYNNSYRKNYNRYDENKDVVLDETKNATDGE</sequence>
<dbReference type="SMART" id="SM00393">
    <property type="entry name" value="R3H"/>
    <property type="match status" value="1"/>
</dbReference>
<dbReference type="GO" id="GO:0005737">
    <property type="term" value="C:cytoplasm"/>
    <property type="evidence" value="ECO:0007669"/>
    <property type="project" value="UniProtKB-SubCell"/>
</dbReference>
<evidence type="ECO:0000256" key="3">
    <source>
        <dbReference type="ARBA" id="ARBA00022960"/>
    </source>
</evidence>
<dbReference type="InterPro" id="IPR038008">
    <property type="entry name" value="Jag_KH"/>
</dbReference>
<reference evidence="8 9" key="1">
    <citation type="submission" date="2015-10" db="EMBL/GenBank/DDBJ databases">
        <title>Butyribacter intestini gen. nov., sp. nov., a butyric acid-producing bacterium of the family Lachnospiraceae isolated from the human faeces.</title>
        <authorList>
            <person name="Zou Y."/>
            <person name="Xue W."/>
            <person name="Luo G."/>
            <person name="Lv M."/>
        </authorList>
    </citation>
    <scope>NUCLEOTIDE SEQUENCE [LARGE SCALE GENOMIC DNA]</scope>
    <source>
        <strain evidence="8 9">TF01-11</strain>
    </source>
</reference>
<comment type="domain">
    <text evidence="6">Has an N-terminal Jag-N domain and 2 RNA-binding domains (KH and R3H).</text>
</comment>
<dbReference type="GO" id="GO:0071555">
    <property type="term" value="P:cell wall organization"/>
    <property type="evidence" value="ECO:0007669"/>
    <property type="project" value="UniProtKB-KW"/>
</dbReference>
<dbReference type="Gene3D" id="3.30.1370.50">
    <property type="entry name" value="R3H-like domain"/>
    <property type="match status" value="1"/>
</dbReference>
<feature type="domain" description="R3H" evidence="7">
    <location>
        <begin position="142"/>
        <end position="208"/>
    </location>
</feature>
<organism evidence="8 9">
    <name type="scientific">Butyribacter intestini</name>
    <dbReference type="NCBI Taxonomy" id="1703332"/>
    <lineage>
        <taxon>Bacteria</taxon>
        <taxon>Bacillati</taxon>
        <taxon>Bacillota</taxon>
        <taxon>Clostridia</taxon>
        <taxon>Lachnospirales</taxon>
        <taxon>Lachnospiraceae</taxon>
        <taxon>Butyribacter</taxon>
    </lineage>
</organism>
<dbReference type="AlphaFoldDB" id="A0AAW3JN30"/>
<dbReference type="InterPro" id="IPR034079">
    <property type="entry name" value="R3H_KhpB"/>
</dbReference>
<comment type="caution">
    <text evidence="6">Lacks conserved residue(s) required for the propagation of feature annotation.</text>
</comment>
<dbReference type="PANTHER" id="PTHR35800">
    <property type="entry name" value="PROTEIN JAG"/>
    <property type="match status" value="1"/>
</dbReference>
<keyword evidence="2 6" id="KW-0694">RNA-binding</keyword>
<dbReference type="InterPro" id="IPR032782">
    <property type="entry name" value="KhpB_N"/>
</dbReference>
<comment type="subcellular location">
    <subcellularLocation>
        <location evidence="6">Cytoplasm</location>
    </subcellularLocation>
</comment>